<dbReference type="PANTHER" id="PTHR10985">
    <property type="entry name" value="BASIC HELIX-LOOP-HELIX TRANSCRIPTION FACTOR, HES-RELATED"/>
    <property type="match status" value="1"/>
</dbReference>
<dbReference type="SMART" id="SM00511">
    <property type="entry name" value="ORANGE"/>
    <property type="match status" value="1"/>
</dbReference>
<feature type="domain" description="Orange" evidence="12">
    <location>
        <begin position="110"/>
        <end position="142"/>
    </location>
</feature>
<evidence type="ECO:0000259" key="12">
    <source>
        <dbReference type="PROSITE" id="PS51054"/>
    </source>
</evidence>
<feature type="region of interest" description="Disordered" evidence="10">
    <location>
        <begin position="16"/>
        <end position="39"/>
    </location>
</feature>
<dbReference type="InterPro" id="IPR050370">
    <property type="entry name" value="HES_HEY"/>
</dbReference>
<keyword evidence="4" id="KW-0914">Notch signaling pathway</keyword>
<evidence type="ECO:0000256" key="2">
    <source>
        <dbReference type="ARBA" id="ARBA00022473"/>
    </source>
</evidence>
<dbReference type="InterPro" id="IPR036638">
    <property type="entry name" value="HLH_DNA-bd_sf"/>
</dbReference>
<keyword evidence="6" id="KW-0238">DNA-binding</keyword>
<dbReference type="SUPFAM" id="SSF47459">
    <property type="entry name" value="HLH, helix-loop-helix DNA-binding domain"/>
    <property type="match status" value="1"/>
</dbReference>
<dbReference type="OrthoDB" id="6371181at2759"/>
<dbReference type="GeneTree" id="ENSGT00940000160636"/>
<dbReference type="CTD" id="23493"/>
<reference evidence="15" key="1">
    <citation type="submission" date="2014-08" db="EMBL/GenBank/DDBJ databases">
        <authorList>
            <person name="Senf B."/>
            <person name="Petzold A."/>
            <person name="Downie B.R."/>
            <person name="Koch P."/>
            <person name="Platzer M."/>
        </authorList>
    </citation>
    <scope>NUCLEOTIDE SEQUENCE [LARGE SCALE GENOMIC DNA]</scope>
    <source>
        <strain evidence="15">GRZ</strain>
    </source>
</reference>
<keyword evidence="5" id="KW-0805">Transcription regulation</keyword>
<feature type="domain" description="BHLH" evidence="11">
    <location>
        <begin position="33"/>
        <end position="88"/>
    </location>
</feature>
<dbReference type="GO" id="GO:0045892">
    <property type="term" value="P:negative regulation of DNA-templated transcription"/>
    <property type="evidence" value="ECO:0007669"/>
    <property type="project" value="Ensembl"/>
</dbReference>
<dbReference type="SUPFAM" id="SSF158457">
    <property type="entry name" value="Orange domain-like"/>
    <property type="match status" value="1"/>
</dbReference>
<dbReference type="PROSITE" id="PS50888">
    <property type="entry name" value="BHLH"/>
    <property type="match status" value="1"/>
</dbReference>
<dbReference type="GO" id="GO:0035912">
    <property type="term" value="P:dorsal aorta morphogenesis"/>
    <property type="evidence" value="ECO:0007669"/>
    <property type="project" value="Ensembl"/>
</dbReference>
<dbReference type="AlphaFoldDB" id="A0A1A7ZQF1"/>
<accession>A0A1A7ZQF1</accession>
<reference evidence="15" key="5">
    <citation type="submission" date="2025-05" db="UniProtKB">
        <authorList>
            <consortium name="Ensembl"/>
        </authorList>
    </citation>
    <scope>IDENTIFICATION</scope>
</reference>
<organism evidence="14">
    <name type="scientific">Nothobranchius furzeri</name>
    <name type="common">Turquoise killifish</name>
    <dbReference type="NCBI Taxonomy" id="105023"/>
    <lineage>
        <taxon>Eukaryota</taxon>
        <taxon>Metazoa</taxon>
        <taxon>Chordata</taxon>
        <taxon>Craniata</taxon>
        <taxon>Vertebrata</taxon>
        <taxon>Euteleostomi</taxon>
        <taxon>Actinopterygii</taxon>
        <taxon>Neopterygii</taxon>
        <taxon>Teleostei</taxon>
        <taxon>Neoteleostei</taxon>
        <taxon>Acanthomorphata</taxon>
        <taxon>Ovalentaria</taxon>
        <taxon>Atherinomorphae</taxon>
        <taxon>Cyprinodontiformes</taxon>
        <taxon>Nothobranchiidae</taxon>
        <taxon>Nothobranchius</taxon>
    </lineage>
</organism>
<evidence type="ECO:0000256" key="7">
    <source>
        <dbReference type="ARBA" id="ARBA00023163"/>
    </source>
</evidence>
<evidence type="ECO:0000313" key="14">
    <source>
        <dbReference type="EMBL" id="SBP44658.1"/>
    </source>
</evidence>
<dbReference type="KEGG" id="nfu:107378200"/>
<protein>
    <submittedName>
        <fullName evidence="14">Hairy/enhancer-of-split related with YRPW motif 2</fullName>
    </submittedName>
    <submittedName>
        <fullName evidence="13">Hairy/enhancer-of-split related with YRPW motif protein 2-like</fullName>
    </submittedName>
    <submittedName>
        <fullName evidence="15">Hes related family bHLH transcription factor with YRPW motif 2</fullName>
    </submittedName>
</protein>
<dbReference type="RefSeq" id="XP_015803762.3">
    <property type="nucleotide sequence ID" value="XM_015948276.3"/>
</dbReference>
<dbReference type="InterPro" id="IPR011598">
    <property type="entry name" value="bHLH_dom"/>
</dbReference>
<gene>
    <name evidence="14" type="primary">HEY2</name>
    <name evidence="15" type="synonym">hey2</name>
    <name evidence="13" type="ORF">G4P62_004729</name>
</gene>
<proteinExistence type="inferred from homology"/>
<dbReference type="OMA" id="HQQPHPF"/>
<dbReference type="Gene3D" id="4.10.280.10">
    <property type="entry name" value="Helix-loop-helix DNA-binding domain"/>
    <property type="match status" value="1"/>
</dbReference>
<dbReference type="Proteomes" id="UP000822369">
    <property type="component" value="Chromosome 1"/>
</dbReference>
<keyword evidence="7" id="KW-0804">Transcription</keyword>
<dbReference type="PROSITE" id="PS51054">
    <property type="entry name" value="ORANGE"/>
    <property type="match status" value="1"/>
</dbReference>
<evidence type="ECO:0000256" key="3">
    <source>
        <dbReference type="ARBA" id="ARBA00022491"/>
    </source>
</evidence>
<comment type="subcellular location">
    <subcellularLocation>
        <location evidence="1">Nucleus</location>
    </subcellularLocation>
</comment>
<evidence type="ECO:0000256" key="8">
    <source>
        <dbReference type="ARBA" id="ARBA00023242"/>
    </source>
</evidence>
<evidence type="ECO:0000256" key="10">
    <source>
        <dbReference type="SAM" id="MobiDB-lite"/>
    </source>
</evidence>
<evidence type="ECO:0000313" key="15">
    <source>
        <dbReference type="Ensembl" id="ENSNFUP00015028325.1"/>
    </source>
</evidence>
<reference evidence="13" key="4">
    <citation type="submission" date="2020-03" db="EMBL/GenBank/DDBJ databases">
        <title>Intra-Species Differences in Population Size shape Life History and Genome Evolution.</title>
        <authorList>
            <person name="Willemsen D."/>
            <person name="Cui R."/>
            <person name="Valenzano D.R."/>
        </authorList>
    </citation>
    <scope>NUCLEOTIDE SEQUENCE</scope>
    <source>
        <strain evidence="13">GRZ</strain>
        <tissue evidence="13">Whole</tissue>
    </source>
</reference>
<evidence type="ECO:0000256" key="4">
    <source>
        <dbReference type="ARBA" id="ARBA00022976"/>
    </source>
</evidence>
<dbReference type="Pfam" id="PF07527">
    <property type="entry name" value="Hairy_orange"/>
    <property type="match status" value="1"/>
</dbReference>
<sequence length="251" mass="27746">MKRQCEDSLEELYSGRTKASLIRSPTPTAPATTRRKRRGIIEKRRRDRINSSLSELRRLIPTALEKQGSAKLEKAEILQMTVDHLKMLQATGGKGPLDVQVLALDFQSLGFGECVTEVSRYLSSMEAQDYSDPLYSRLLSHLTSCASWHETASHQQPHPFHTHHWAALYPLPYGLVVPLDCGRQGGAPQRLVELMQHNGTFSSPLLPLSLSSLSHSSPQRLPSPALIASFSQPIPSSSKAFLPWGSEVGAL</sequence>
<evidence type="ECO:0000256" key="1">
    <source>
        <dbReference type="ARBA" id="ARBA00004123"/>
    </source>
</evidence>
<dbReference type="Proteomes" id="UP000694548">
    <property type="component" value="Chromosome sgr04"/>
</dbReference>
<comment type="similarity">
    <text evidence="9">Belongs to the HEY family.</text>
</comment>
<reference evidence="14" key="2">
    <citation type="submission" date="2016-05" db="EMBL/GenBank/DDBJ databases">
        <authorList>
            <person name="Lavstsen T."/>
            <person name="Jespersen J.S."/>
        </authorList>
    </citation>
    <scope>NUCLEOTIDE SEQUENCE</scope>
    <source>
        <tissue evidence="14">Brain</tissue>
    </source>
</reference>
<dbReference type="GO" id="GO:0003677">
    <property type="term" value="F:DNA binding"/>
    <property type="evidence" value="ECO:0007669"/>
    <property type="project" value="UniProtKB-KW"/>
</dbReference>
<dbReference type="GO" id="GO:0060853">
    <property type="term" value="P:Notch signaling pathway involved in arterial endothelial cell fate commitment"/>
    <property type="evidence" value="ECO:0007669"/>
    <property type="project" value="Ensembl"/>
</dbReference>
<dbReference type="GO" id="GO:0060038">
    <property type="term" value="P:cardiac muscle cell proliferation"/>
    <property type="evidence" value="ECO:0007669"/>
    <property type="project" value="Ensembl"/>
</dbReference>
<dbReference type="Gene3D" id="6.10.250.980">
    <property type="match status" value="1"/>
</dbReference>
<dbReference type="GeneID" id="107378200"/>
<name>A0A1A7ZQF1_NOTFU</name>
<dbReference type="GO" id="GO:0005634">
    <property type="term" value="C:nucleus"/>
    <property type="evidence" value="ECO:0007669"/>
    <property type="project" value="UniProtKB-SubCell"/>
</dbReference>
<dbReference type="GO" id="GO:0001570">
    <property type="term" value="P:vasculogenesis"/>
    <property type="evidence" value="ECO:0007669"/>
    <property type="project" value="Ensembl"/>
</dbReference>
<evidence type="ECO:0000256" key="5">
    <source>
        <dbReference type="ARBA" id="ARBA00023015"/>
    </source>
</evidence>
<evidence type="ECO:0000313" key="16">
    <source>
        <dbReference type="Proteomes" id="UP000694548"/>
    </source>
</evidence>
<keyword evidence="16" id="KW-1185">Reference proteome</keyword>
<evidence type="ECO:0000256" key="9">
    <source>
        <dbReference type="ARBA" id="ARBA00038262"/>
    </source>
</evidence>
<evidence type="ECO:0000256" key="6">
    <source>
        <dbReference type="ARBA" id="ARBA00023125"/>
    </source>
</evidence>
<dbReference type="InterPro" id="IPR003650">
    <property type="entry name" value="Orange_dom"/>
</dbReference>
<keyword evidence="8" id="KW-0539">Nucleus</keyword>
<evidence type="ECO:0000259" key="11">
    <source>
        <dbReference type="PROSITE" id="PS50888"/>
    </source>
</evidence>
<dbReference type="GO" id="GO:0046983">
    <property type="term" value="F:protein dimerization activity"/>
    <property type="evidence" value="ECO:0007669"/>
    <property type="project" value="InterPro"/>
</dbReference>
<dbReference type="SMART" id="SM00353">
    <property type="entry name" value="HLH"/>
    <property type="match status" value="1"/>
</dbReference>
<keyword evidence="2" id="KW-0217">Developmental protein</keyword>
<dbReference type="EMBL" id="HADY01006173">
    <property type="protein sequence ID" value="SBP44658.1"/>
    <property type="molecule type" value="Transcribed_RNA"/>
</dbReference>
<reference evidence="14" key="3">
    <citation type="submission" date="2016-06" db="EMBL/GenBank/DDBJ databases">
        <title>The genome of a short-lived fish provides insights into sex chromosome evolution and the genetic control of aging.</title>
        <authorList>
            <person name="Reichwald K."/>
            <person name="Felder M."/>
            <person name="Petzold A."/>
            <person name="Koch P."/>
            <person name="Groth M."/>
            <person name="Platzer M."/>
        </authorList>
    </citation>
    <scope>NUCLEOTIDE SEQUENCE</scope>
    <source>
        <tissue evidence="14">Brain</tissue>
    </source>
</reference>
<dbReference type="FunFam" id="4.10.280.10:FF:000012">
    <property type="entry name" value="hairy/enhancer-of-split related with YRPW motif protein 1"/>
    <property type="match status" value="1"/>
</dbReference>
<keyword evidence="3" id="KW-0678">Repressor</keyword>
<dbReference type="EMBL" id="JAAVVJ010000001">
    <property type="protein sequence ID" value="KAF7231398.1"/>
    <property type="molecule type" value="Genomic_DNA"/>
</dbReference>
<evidence type="ECO:0000313" key="13">
    <source>
        <dbReference type="EMBL" id="KAF7231398.1"/>
    </source>
</evidence>
<dbReference type="Pfam" id="PF00010">
    <property type="entry name" value="HLH"/>
    <property type="match status" value="1"/>
</dbReference>
<dbReference type="Ensembl" id="ENSNFUT00015029596.1">
    <property type="protein sequence ID" value="ENSNFUP00015028325.1"/>
    <property type="gene ID" value="ENSNFUG00015013700.1"/>
</dbReference>